<evidence type="ECO:0000256" key="2">
    <source>
        <dbReference type="ARBA" id="ARBA00022475"/>
    </source>
</evidence>
<evidence type="ECO:0000259" key="7">
    <source>
        <dbReference type="Pfam" id="PF09335"/>
    </source>
</evidence>
<evidence type="ECO:0000256" key="5">
    <source>
        <dbReference type="ARBA" id="ARBA00023136"/>
    </source>
</evidence>
<dbReference type="AlphaFoldDB" id="A0A540VA89"/>
<comment type="caution">
    <text evidence="8">The sequence shown here is derived from an EMBL/GenBank/DDBJ whole genome shotgun (WGS) entry which is preliminary data.</text>
</comment>
<keyword evidence="3 6" id="KW-0812">Transmembrane</keyword>
<dbReference type="OrthoDB" id="9812980at2"/>
<feature type="transmembrane region" description="Helical" evidence="6">
    <location>
        <begin position="58"/>
        <end position="78"/>
    </location>
</feature>
<dbReference type="EMBL" id="VIGC01000034">
    <property type="protein sequence ID" value="TQE93697.1"/>
    <property type="molecule type" value="Genomic_DNA"/>
</dbReference>
<dbReference type="GO" id="GO:0005886">
    <property type="term" value="C:plasma membrane"/>
    <property type="evidence" value="ECO:0007669"/>
    <property type="project" value="UniProtKB-SubCell"/>
</dbReference>
<reference evidence="8 9" key="1">
    <citation type="submission" date="2019-06" db="EMBL/GenBank/DDBJ databases">
        <title>Genome sequence of Litorilinea aerophila BAA-2444.</title>
        <authorList>
            <person name="Maclea K.S."/>
            <person name="Maurais E.G."/>
            <person name="Iannazzi L.C."/>
        </authorList>
    </citation>
    <scope>NUCLEOTIDE SEQUENCE [LARGE SCALE GENOMIC DNA]</scope>
    <source>
        <strain evidence="8 9">ATCC BAA-2444</strain>
    </source>
</reference>
<protein>
    <recommendedName>
        <fullName evidence="6">TVP38/TMEM64 family membrane protein</fullName>
    </recommendedName>
</protein>
<dbReference type="PANTHER" id="PTHR12677:SF59">
    <property type="entry name" value="GOLGI APPARATUS MEMBRANE PROTEIN TVP38-RELATED"/>
    <property type="match status" value="1"/>
</dbReference>
<evidence type="ECO:0000256" key="4">
    <source>
        <dbReference type="ARBA" id="ARBA00022989"/>
    </source>
</evidence>
<keyword evidence="9" id="KW-1185">Reference proteome</keyword>
<feature type="transmembrane region" description="Helical" evidence="6">
    <location>
        <begin position="21"/>
        <end position="38"/>
    </location>
</feature>
<feature type="transmembrane region" description="Helical" evidence="6">
    <location>
        <begin position="90"/>
        <end position="116"/>
    </location>
</feature>
<comment type="subcellular location">
    <subcellularLocation>
        <location evidence="1 6">Cell membrane</location>
        <topology evidence="1 6">Multi-pass membrane protein</topology>
    </subcellularLocation>
</comment>
<comment type="similarity">
    <text evidence="6">Belongs to the TVP38/TMEM64 family.</text>
</comment>
<feature type="transmembrane region" description="Helical" evidence="6">
    <location>
        <begin position="204"/>
        <end position="220"/>
    </location>
</feature>
<sequence>MTWKFARRSAQLMALARRQELWMLLGAAGVGLLLVWLLDTPFTALLLQAQELRLWIRSFGPLAPLIYILVFTAQILLAPVPGQFMAVMGGYLFGVFWGSLYSLLGLLLGAGGAMLIGRKLGRPFLERFFTPEQLTYWERKLRMRSAITWWLLFVFPVPDLVYYVAGLTTVPLRRLLVAVLTGRGLGLILSNVLGSWSAHLPPEWVLIKWTLLLVAAALVIRHQRRVRLCALLAVRALRRRLRRLRSMMAL</sequence>
<dbReference type="PANTHER" id="PTHR12677">
    <property type="entry name" value="GOLGI APPARATUS MEMBRANE PROTEIN TVP38-RELATED"/>
    <property type="match status" value="1"/>
</dbReference>
<name>A0A540VA89_9CHLR</name>
<feature type="transmembrane region" description="Helical" evidence="6">
    <location>
        <begin position="177"/>
        <end position="198"/>
    </location>
</feature>
<dbReference type="InterPro" id="IPR032816">
    <property type="entry name" value="VTT_dom"/>
</dbReference>
<keyword evidence="4 6" id="KW-1133">Transmembrane helix</keyword>
<dbReference type="InParanoid" id="A0A540VA89"/>
<dbReference type="InterPro" id="IPR015414">
    <property type="entry name" value="TMEM64"/>
</dbReference>
<accession>A0A540VA89</accession>
<evidence type="ECO:0000313" key="8">
    <source>
        <dbReference type="EMBL" id="TQE93697.1"/>
    </source>
</evidence>
<organism evidence="8 9">
    <name type="scientific">Litorilinea aerophila</name>
    <dbReference type="NCBI Taxonomy" id="1204385"/>
    <lineage>
        <taxon>Bacteria</taxon>
        <taxon>Bacillati</taxon>
        <taxon>Chloroflexota</taxon>
        <taxon>Caldilineae</taxon>
        <taxon>Caldilineales</taxon>
        <taxon>Caldilineaceae</taxon>
        <taxon>Litorilinea</taxon>
    </lineage>
</organism>
<proteinExistence type="inferred from homology"/>
<dbReference type="RefSeq" id="WP_141611935.1">
    <property type="nucleotide sequence ID" value="NZ_VIGC02000034.1"/>
</dbReference>
<dbReference type="Pfam" id="PF09335">
    <property type="entry name" value="VTT_dom"/>
    <property type="match status" value="1"/>
</dbReference>
<dbReference type="Proteomes" id="UP000317371">
    <property type="component" value="Unassembled WGS sequence"/>
</dbReference>
<evidence type="ECO:0000256" key="1">
    <source>
        <dbReference type="ARBA" id="ARBA00004651"/>
    </source>
</evidence>
<evidence type="ECO:0000313" key="9">
    <source>
        <dbReference type="Proteomes" id="UP000317371"/>
    </source>
</evidence>
<evidence type="ECO:0000256" key="6">
    <source>
        <dbReference type="RuleBase" id="RU366058"/>
    </source>
</evidence>
<keyword evidence="2 6" id="KW-1003">Cell membrane</keyword>
<keyword evidence="5 6" id="KW-0472">Membrane</keyword>
<dbReference type="FunCoup" id="A0A540VA89">
    <property type="interactions" value="30"/>
</dbReference>
<feature type="transmembrane region" description="Helical" evidence="6">
    <location>
        <begin position="147"/>
        <end position="165"/>
    </location>
</feature>
<gene>
    <name evidence="8" type="ORF">FKZ61_19995</name>
</gene>
<evidence type="ECO:0000256" key="3">
    <source>
        <dbReference type="ARBA" id="ARBA00022692"/>
    </source>
</evidence>
<feature type="domain" description="VTT" evidence="7">
    <location>
        <begin position="80"/>
        <end position="194"/>
    </location>
</feature>